<reference evidence="2 3" key="1">
    <citation type="journal article" date="2012" name="Eukaryot. Cell">
        <title>Draft genome sequence of CBS 2479, the standard type strain of Trichosporon asahii.</title>
        <authorList>
            <person name="Yang R.Y."/>
            <person name="Li H.T."/>
            <person name="Zhu H."/>
            <person name="Zhou G.P."/>
            <person name="Wang M."/>
            <person name="Wang L."/>
        </authorList>
    </citation>
    <scope>NUCLEOTIDE SEQUENCE [LARGE SCALE GENOMIC DNA]</scope>
    <source>
        <strain evidence="3">ATCC 90039 / CBS 2479 / JCM 2466 / KCTC 7840 / NCYC 2677 / UAMH 7654</strain>
    </source>
</reference>
<dbReference type="EMBL" id="ALBS01000203">
    <property type="protein sequence ID" value="EJT48471.1"/>
    <property type="molecule type" value="Genomic_DNA"/>
</dbReference>
<comment type="caution">
    <text evidence="2">The sequence shown here is derived from an EMBL/GenBank/DDBJ whole genome shotgun (WGS) entry which is preliminary data.</text>
</comment>
<dbReference type="GeneID" id="25986006"/>
<feature type="region of interest" description="Disordered" evidence="1">
    <location>
        <begin position="122"/>
        <end position="141"/>
    </location>
</feature>
<dbReference type="Proteomes" id="UP000002748">
    <property type="component" value="Unassembled WGS sequence"/>
</dbReference>
<gene>
    <name evidence="2" type="ORF">A1Q1_02492</name>
</gene>
<evidence type="ECO:0000256" key="1">
    <source>
        <dbReference type="SAM" id="MobiDB-lite"/>
    </source>
</evidence>
<name>J5T090_TRIAS</name>
<evidence type="ECO:0000313" key="3">
    <source>
        <dbReference type="Proteomes" id="UP000002748"/>
    </source>
</evidence>
<evidence type="ECO:0000313" key="2">
    <source>
        <dbReference type="EMBL" id="EJT48471.1"/>
    </source>
</evidence>
<organism evidence="2 3">
    <name type="scientific">Trichosporon asahii var. asahii (strain ATCC 90039 / CBS 2479 / JCM 2466 / KCTC 7840 / NBRC 103889/ NCYC 2677 / UAMH 7654)</name>
    <name type="common">Yeast</name>
    <dbReference type="NCBI Taxonomy" id="1186058"/>
    <lineage>
        <taxon>Eukaryota</taxon>
        <taxon>Fungi</taxon>
        <taxon>Dikarya</taxon>
        <taxon>Basidiomycota</taxon>
        <taxon>Agaricomycotina</taxon>
        <taxon>Tremellomycetes</taxon>
        <taxon>Trichosporonales</taxon>
        <taxon>Trichosporonaceae</taxon>
        <taxon>Trichosporon</taxon>
    </lineage>
</organism>
<sequence>MAEKHGAGLKELSELDLGAEIVLVDWEEDDPEVAIMTRPANLAEPPVLAASQEIPQHGDPAVHLRPDEHERRVAGHNGALGHDLVPHLASRVRDERHSVPCLLRCCVARDSPAVRALWEEEDLSGRDAAERAPLPAPGVHA</sequence>
<protein>
    <submittedName>
        <fullName evidence="2">Uncharacterized protein</fullName>
    </submittedName>
</protein>
<dbReference type="RefSeq" id="XP_014179229.1">
    <property type="nucleotide sequence ID" value="XM_014323754.1"/>
</dbReference>
<dbReference type="HOGENOM" id="CLU_1826651_0_0_1"/>
<accession>J5T090</accession>
<dbReference type="VEuPathDB" id="FungiDB:A1Q1_02492"/>
<dbReference type="KEGG" id="tasa:A1Q1_02492"/>
<proteinExistence type="predicted"/>
<dbReference type="AlphaFoldDB" id="J5T090"/>